<gene>
    <name evidence="1" type="ORF">GS03_01801</name>
</gene>
<dbReference type="SUPFAM" id="SSF141694">
    <property type="entry name" value="AF2212/PG0164-like"/>
    <property type="match status" value="1"/>
</dbReference>
<reference evidence="1 2" key="1">
    <citation type="submission" date="2019-04" db="EMBL/GenBank/DDBJ databases">
        <title>Flavobacterium sp. GS03.</title>
        <authorList>
            <person name="Kim H."/>
        </authorList>
    </citation>
    <scope>NUCLEOTIDE SEQUENCE [LARGE SCALE GENOMIC DNA]</scope>
    <source>
        <strain evidence="1 2">GS03</strain>
    </source>
</reference>
<evidence type="ECO:0000313" key="1">
    <source>
        <dbReference type="EMBL" id="QBZ98296.1"/>
    </source>
</evidence>
<dbReference type="InterPro" id="IPR015018">
    <property type="entry name" value="DUF1905"/>
</dbReference>
<dbReference type="KEGG" id="fsn:GS03_01801"/>
<dbReference type="RefSeq" id="WP_136152200.1">
    <property type="nucleotide sequence ID" value="NZ_CP038810.1"/>
</dbReference>
<sequence length="160" mass="18306">MEKFKAEIGIIGINPFVFVPKEVLKVIFKQAGKDKGYIPIFGTINSKPYTQTLVRYRGEWRLYINTTMLTNSPKRIGEMIDVSIAFDPNDRTLQPHPELVKALQENPEARNTFELLPPSRQKEIIRYISALKTEESIIKNVAKAIGFLNGENRFVGRDKP</sequence>
<proteinExistence type="predicted"/>
<dbReference type="InterPro" id="IPR037079">
    <property type="entry name" value="AF2212/PG0164-like_sf"/>
</dbReference>
<evidence type="ECO:0008006" key="3">
    <source>
        <dbReference type="Google" id="ProtNLM"/>
    </source>
</evidence>
<protein>
    <recommendedName>
        <fullName evidence="3">DUF1905 domain-containing protein</fullName>
    </recommendedName>
</protein>
<dbReference type="Pfam" id="PF08922">
    <property type="entry name" value="DUF1905"/>
    <property type="match status" value="1"/>
</dbReference>
<keyword evidence="2" id="KW-1185">Reference proteome</keyword>
<accession>A0A4P7PU97</accession>
<organism evidence="1 2">
    <name type="scientific">Flavobacterium sangjuense</name>
    <dbReference type="NCBI Taxonomy" id="2518177"/>
    <lineage>
        <taxon>Bacteria</taxon>
        <taxon>Pseudomonadati</taxon>
        <taxon>Bacteroidota</taxon>
        <taxon>Flavobacteriia</taxon>
        <taxon>Flavobacteriales</taxon>
        <taxon>Flavobacteriaceae</taxon>
        <taxon>Flavobacterium</taxon>
    </lineage>
</organism>
<dbReference type="Gene3D" id="2.40.30.100">
    <property type="entry name" value="AF2212/PG0164-like"/>
    <property type="match status" value="1"/>
</dbReference>
<dbReference type="Pfam" id="PF13376">
    <property type="entry name" value="OmdA"/>
    <property type="match status" value="1"/>
</dbReference>
<evidence type="ECO:0000313" key="2">
    <source>
        <dbReference type="Proteomes" id="UP000296862"/>
    </source>
</evidence>
<dbReference type="OrthoDB" id="2243618at2"/>
<dbReference type="Proteomes" id="UP000296862">
    <property type="component" value="Chromosome"/>
</dbReference>
<dbReference type="AlphaFoldDB" id="A0A4P7PU97"/>
<name>A0A4P7PU97_9FLAO</name>
<dbReference type="EMBL" id="CP038810">
    <property type="protein sequence ID" value="QBZ98296.1"/>
    <property type="molecule type" value="Genomic_DNA"/>
</dbReference>